<dbReference type="InterPro" id="IPR006578">
    <property type="entry name" value="MADF-dom"/>
</dbReference>
<proteinExistence type="predicted"/>
<comment type="caution">
    <text evidence="3">The sequence shown here is derived from an EMBL/GenBank/DDBJ whole genome shotgun (WGS) entry which is preliminary data.</text>
</comment>
<dbReference type="Pfam" id="PF10545">
    <property type="entry name" value="MADF_DNA_bdg"/>
    <property type="match status" value="1"/>
</dbReference>
<evidence type="ECO:0000259" key="2">
    <source>
        <dbReference type="Pfam" id="PF10545"/>
    </source>
</evidence>
<feature type="domain" description="MADF" evidence="2">
    <location>
        <begin position="16"/>
        <end position="54"/>
    </location>
</feature>
<accession>A0A9D4SY25</accession>
<reference evidence="3" key="2">
    <citation type="submission" date="2021-09" db="EMBL/GenBank/DDBJ databases">
        <authorList>
            <person name="Jia N."/>
            <person name="Wang J."/>
            <person name="Shi W."/>
            <person name="Du L."/>
            <person name="Sun Y."/>
            <person name="Zhan W."/>
            <person name="Jiang J."/>
            <person name="Wang Q."/>
            <person name="Zhang B."/>
            <person name="Ji P."/>
            <person name="Sakyi L.B."/>
            <person name="Cui X."/>
            <person name="Yuan T."/>
            <person name="Jiang B."/>
            <person name="Yang W."/>
            <person name="Lam T.T.-Y."/>
            <person name="Chang Q."/>
            <person name="Ding S."/>
            <person name="Wang X."/>
            <person name="Zhu J."/>
            <person name="Ruan X."/>
            <person name="Zhao L."/>
            <person name="Wei J."/>
            <person name="Que T."/>
            <person name="Du C."/>
            <person name="Cheng J."/>
            <person name="Dai P."/>
            <person name="Han X."/>
            <person name="Huang E."/>
            <person name="Gao Y."/>
            <person name="Liu J."/>
            <person name="Shao H."/>
            <person name="Ye R."/>
            <person name="Li L."/>
            <person name="Wei W."/>
            <person name="Wang X."/>
            <person name="Wang C."/>
            <person name="Huo Q."/>
            <person name="Li W."/>
            <person name="Guo W."/>
            <person name="Chen H."/>
            <person name="Chen S."/>
            <person name="Zhou L."/>
            <person name="Zhou L."/>
            <person name="Ni X."/>
            <person name="Tian J."/>
            <person name="Zhou Y."/>
            <person name="Sheng Y."/>
            <person name="Liu T."/>
            <person name="Pan Y."/>
            <person name="Xia L."/>
            <person name="Li J."/>
            <person name="Zhao F."/>
            <person name="Cao W."/>
        </authorList>
    </citation>
    <scope>NUCLEOTIDE SEQUENCE</scope>
    <source>
        <strain evidence="3">Rsan-2018</strain>
        <tissue evidence="3">Larvae</tissue>
    </source>
</reference>
<evidence type="ECO:0000256" key="1">
    <source>
        <dbReference type="SAM" id="MobiDB-lite"/>
    </source>
</evidence>
<sequence>MSDNEKREGRFNAEVLIELVRPHRFLYDNREACFKDVQMKENTWALIGKELGISAVMNSLMAKERLGTHAKQDFAACSSRAGIIAAAAPRSSGQRPRYLTSHLKDVTRELPTKPPRTLLPDAPISKRHFHPNHHRRHRRRHPIHLTTVAPCSQLGTFRP</sequence>
<gene>
    <name evidence="3" type="ORF">HPB52_007905</name>
</gene>
<reference evidence="3" key="1">
    <citation type="journal article" date="2020" name="Cell">
        <title>Large-Scale Comparative Analyses of Tick Genomes Elucidate Their Genetic Diversity and Vector Capacities.</title>
        <authorList>
            <consortium name="Tick Genome and Microbiome Consortium (TIGMIC)"/>
            <person name="Jia N."/>
            <person name="Wang J."/>
            <person name="Shi W."/>
            <person name="Du L."/>
            <person name="Sun Y."/>
            <person name="Zhan W."/>
            <person name="Jiang J.F."/>
            <person name="Wang Q."/>
            <person name="Zhang B."/>
            <person name="Ji P."/>
            <person name="Bell-Sakyi L."/>
            <person name="Cui X.M."/>
            <person name="Yuan T.T."/>
            <person name="Jiang B.G."/>
            <person name="Yang W.F."/>
            <person name="Lam T.T."/>
            <person name="Chang Q.C."/>
            <person name="Ding S.J."/>
            <person name="Wang X.J."/>
            <person name="Zhu J.G."/>
            <person name="Ruan X.D."/>
            <person name="Zhao L."/>
            <person name="Wei J.T."/>
            <person name="Ye R.Z."/>
            <person name="Que T.C."/>
            <person name="Du C.H."/>
            <person name="Zhou Y.H."/>
            <person name="Cheng J.X."/>
            <person name="Dai P.F."/>
            <person name="Guo W.B."/>
            <person name="Han X.H."/>
            <person name="Huang E.J."/>
            <person name="Li L.F."/>
            <person name="Wei W."/>
            <person name="Gao Y.C."/>
            <person name="Liu J.Z."/>
            <person name="Shao H.Z."/>
            <person name="Wang X."/>
            <person name="Wang C.C."/>
            <person name="Yang T.C."/>
            <person name="Huo Q.B."/>
            <person name="Li W."/>
            <person name="Chen H.Y."/>
            <person name="Chen S.E."/>
            <person name="Zhou L.G."/>
            <person name="Ni X.B."/>
            <person name="Tian J.H."/>
            <person name="Sheng Y."/>
            <person name="Liu T."/>
            <person name="Pan Y.S."/>
            <person name="Xia L.Y."/>
            <person name="Li J."/>
            <person name="Zhao F."/>
            <person name="Cao W.C."/>
        </authorList>
    </citation>
    <scope>NUCLEOTIDE SEQUENCE</scope>
    <source>
        <strain evidence="3">Rsan-2018</strain>
    </source>
</reference>
<evidence type="ECO:0000313" key="4">
    <source>
        <dbReference type="Proteomes" id="UP000821837"/>
    </source>
</evidence>
<keyword evidence="4" id="KW-1185">Reference proteome</keyword>
<name>A0A9D4SY25_RHISA</name>
<feature type="compositionally biased region" description="Basic residues" evidence="1">
    <location>
        <begin position="125"/>
        <end position="141"/>
    </location>
</feature>
<dbReference type="EMBL" id="JABSTV010001250">
    <property type="protein sequence ID" value="KAH7956303.1"/>
    <property type="molecule type" value="Genomic_DNA"/>
</dbReference>
<protein>
    <recommendedName>
        <fullName evidence="2">MADF domain-containing protein</fullName>
    </recommendedName>
</protein>
<organism evidence="3 4">
    <name type="scientific">Rhipicephalus sanguineus</name>
    <name type="common">Brown dog tick</name>
    <name type="synonym">Ixodes sanguineus</name>
    <dbReference type="NCBI Taxonomy" id="34632"/>
    <lineage>
        <taxon>Eukaryota</taxon>
        <taxon>Metazoa</taxon>
        <taxon>Ecdysozoa</taxon>
        <taxon>Arthropoda</taxon>
        <taxon>Chelicerata</taxon>
        <taxon>Arachnida</taxon>
        <taxon>Acari</taxon>
        <taxon>Parasitiformes</taxon>
        <taxon>Ixodida</taxon>
        <taxon>Ixodoidea</taxon>
        <taxon>Ixodidae</taxon>
        <taxon>Rhipicephalinae</taxon>
        <taxon>Rhipicephalus</taxon>
        <taxon>Rhipicephalus</taxon>
    </lineage>
</organism>
<dbReference type="Proteomes" id="UP000821837">
    <property type="component" value="Unassembled WGS sequence"/>
</dbReference>
<dbReference type="AlphaFoldDB" id="A0A9D4SY25"/>
<feature type="region of interest" description="Disordered" evidence="1">
    <location>
        <begin position="110"/>
        <end position="141"/>
    </location>
</feature>
<evidence type="ECO:0000313" key="3">
    <source>
        <dbReference type="EMBL" id="KAH7956303.1"/>
    </source>
</evidence>